<dbReference type="SMART" id="SM00879">
    <property type="entry name" value="Brix"/>
    <property type="match status" value="1"/>
</dbReference>
<dbReference type="InterPro" id="IPR044281">
    <property type="entry name" value="IMP4/RPF1"/>
</dbReference>
<dbReference type="Gene3D" id="3.40.50.10480">
    <property type="entry name" value="Probable brix-domain ribosomal biogenesis protein"/>
    <property type="match status" value="1"/>
</dbReference>
<dbReference type="Pfam" id="PF04427">
    <property type="entry name" value="Brix"/>
    <property type="match status" value="1"/>
</dbReference>
<evidence type="ECO:0000313" key="4">
    <source>
        <dbReference type="Proteomes" id="UP001150062"/>
    </source>
</evidence>
<feature type="compositionally biased region" description="Basic residues" evidence="1">
    <location>
        <begin position="33"/>
        <end position="43"/>
    </location>
</feature>
<gene>
    <name evidence="3" type="ORF">M0813_09645</name>
</gene>
<protein>
    <submittedName>
        <fullName evidence="3">Ribosome production factor 1</fullName>
    </submittedName>
</protein>
<dbReference type="PANTHER" id="PTHR22734">
    <property type="entry name" value="U3 SMALL NUCLEOLAR RIBONUCLEOPROTEIN PROTEIN IMP4"/>
    <property type="match status" value="1"/>
</dbReference>
<feature type="compositionally biased region" description="Basic and acidic residues" evidence="1">
    <location>
        <begin position="21"/>
        <end position="32"/>
    </location>
</feature>
<feature type="compositionally biased region" description="Basic and acidic residues" evidence="1">
    <location>
        <begin position="44"/>
        <end position="53"/>
    </location>
</feature>
<name>A0ABQ8X503_9EUKA</name>
<feature type="region of interest" description="Disordered" evidence="1">
    <location>
        <begin position="1"/>
        <end position="53"/>
    </location>
</feature>
<evidence type="ECO:0000256" key="1">
    <source>
        <dbReference type="SAM" id="MobiDB-lite"/>
    </source>
</evidence>
<reference evidence="3" key="1">
    <citation type="submission" date="2022-08" db="EMBL/GenBank/DDBJ databases">
        <title>Novel sulfate-reducing endosymbionts in the free-living metamonad Anaeramoeba.</title>
        <authorList>
            <person name="Jerlstrom-Hultqvist J."/>
            <person name="Cepicka I."/>
            <person name="Gallot-Lavallee L."/>
            <person name="Salas-Leiva D."/>
            <person name="Curtis B.A."/>
            <person name="Zahonova K."/>
            <person name="Pipaliya S."/>
            <person name="Dacks J."/>
            <person name="Roger A.J."/>
        </authorList>
    </citation>
    <scope>NUCLEOTIDE SEQUENCE</scope>
    <source>
        <strain evidence="3">Schooner1</strain>
    </source>
</reference>
<feature type="compositionally biased region" description="Basic residues" evidence="1">
    <location>
        <begin position="9"/>
        <end position="20"/>
    </location>
</feature>
<dbReference type="Proteomes" id="UP001150062">
    <property type="component" value="Unassembled WGS sequence"/>
</dbReference>
<feature type="domain" description="Brix" evidence="2">
    <location>
        <begin position="99"/>
        <end position="282"/>
    </location>
</feature>
<dbReference type="SUPFAM" id="SSF52954">
    <property type="entry name" value="Class II aaRS ABD-related"/>
    <property type="match status" value="1"/>
</dbReference>
<proteinExistence type="predicted"/>
<sequence length="305" mass="36580">MSKNNNNTYRKRKNWTKKNQKKEEEVVKEEKKKQKILRRKKRQKEREELGEKAPPKLVQITQEMTRLPDLTTVVPNDPEVLFSEKTDEMSEYFDKKKKPKICFTTTGNTKVRSPDLIKDLIQCFGNSTFFARRNYKIPEIVEYCNNRKYTDIMIISECNKKINGLIHIHLPIGPTAHYKLSSVVTRSQMKHVPKKFVQYRPELIFKNFSTRLGHTVTRMLNSLMPHNPQYKGRRLLVFHNQRDFVFFRHYRYKFESKEKTSLSEIGPQFTLKLRTVQLGTWDTNHGEYIWYYRSKMGSSRLKWFL</sequence>
<evidence type="ECO:0000259" key="2">
    <source>
        <dbReference type="PROSITE" id="PS50833"/>
    </source>
</evidence>
<keyword evidence="4" id="KW-1185">Reference proteome</keyword>
<organism evidence="3 4">
    <name type="scientific">Anaeramoeba flamelloides</name>
    <dbReference type="NCBI Taxonomy" id="1746091"/>
    <lineage>
        <taxon>Eukaryota</taxon>
        <taxon>Metamonada</taxon>
        <taxon>Anaeramoebidae</taxon>
        <taxon>Anaeramoeba</taxon>
    </lineage>
</organism>
<evidence type="ECO:0000313" key="3">
    <source>
        <dbReference type="EMBL" id="KAJ6227742.1"/>
    </source>
</evidence>
<dbReference type="PROSITE" id="PS50833">
    <property type="entry name" value="BRIX"/>
    <property type="match status" value="1"/>
</dbReference>
<dbReference type="PANTHER" id="PTHR22734:SF3">
    <property type="entry name" value="RIBOSOME PRODUCTION FACTOR 1"/>
    <property type="match status" value="1"/>
</dbReference>
<accession>A0ABQ8X503</accession>
<dbReference type="InterPro" id="IPR007109">
    <property type="entry name" value="Brix"/>
</dbReference>
<comment type="caution">
    <text evidence="3">The sequence shown here is derived from an EMBL/GenBank/DDBJ whole genome shotgun (WGS) entry which is preliminary data.</text>
</comment>
<dbReference type="EMBL" id="JAOAOG010000333">
    <property type="protein sequence ID" value="KAJ6227742.1"/>
    <property type="molecule type" value="Genomic_DNA"/>
</dbReference>